<keyword evidence="4" id="KW-1185">Reference proteome</keyword>
<dbReference type="Pfam" id="PF08327">
    <property type="entry name" value="AHSA1"/>
    <property type="match status" value="1"/>
</dbReference>
<reference evidence="4" key="1">
    <citation type="journal article" date="2019" name="Int. J. Syst. Evol. Microbiol.">
        <title>The Global Catalogue of Microorganisms (GCM) 10K type strain sequencing project: providing services to taxonomists for standard genome sequencing and annotation.</title>
        <authorList>
            <consortium name="The Broad Institute Genomics Platform"/>
            <consortium name="The Broad Institute Genome Sequencing Center for Infectious Disease"/>
            <person name="Wu L."/>
            <person name="Ma J."/>
        </authorList>
    </citation>
    <scope>NUCLEOTIDE SEQUENCE [LARGE SCALE GENOMIC DNA]</scope>
    <source>
        <strain evidence="4">CCUG 63418</strain>
    </source>
</reference>
<protein>
    <submittedName>
        <fullName evidence="3">SRPBCC domain-containing protein</fullName>
    </submittedName>
</protein>
<dbReference type="Gene3D" id="3.30.530.20">
    <property type="match status" value="1"/>
</dbReference>
<name>A0ABW2YTX5_9SPHI</name>
<evidence type="ECO:0000313" key="4">
    <source>
        <dbReference type="Proteomes" id="UP001596958"/>
    </source>
</evidence>
<gene>
    <name evidence="3" type="ORF">ACFQZS_06945</name>
</gene>
<accession>A0ABW2YTX5</accession>
<dbReference type="EMBL" id="JBHTHU010000005">
    <property type="protein sequence ID" value="MFD0749873.1"/>
    <property type="molecule type" value="Genomic_DNA"/>
</dbReference>
<dbReference type="Proteomes" id="UP001596958">
    <property type="component" value="Unassembled WGS sequence"/>
</dbReference>
<comment type="similarity">
    <text evidence="1">Belongs to the AHA1 family.</text>
</comment>
<dbReference type="InterPro" id="IPR023393">
    <property type="entry name" value="START-like_dom_sf"/>
</dbReference>
<sequence length="147" mass="17047">MQTTDFTTTITVEQTPAEVFDTVNTPQNWWSGDFEGDTKNLNGEFTYRYQDMHYSKQWITELTPGRKVVWLVTDSQLNFIEDKEEWIGTKMIFEISQEGGKTKLQFTHQGINPEVECYDACSNAWGQLIQQSLFNYITTGKVEKPVL</sequence>
<evidence type="ECO:0000313" key="3">
    <source>
        <dbReference type="EMBL" id="MFD0749873.1"/>
    </source>
</evidence>
<comment type="caution">
    <text evidence="3">The sequence shown here is derived from an EMBL/GenBank/DDBJ whole genome shotgun (WGS) entry which is preliminary data.</text>
</comment>
<proteinExistence type="inferred from homology"/>
<dbReference type="SUPFAM" id="SSF55961">
    <property type="entry name" value="Bet v1-like"/>
    <property type="match status" value="1"/>
</dbReference>
<evidence type="ECO:0000256" key="1">
    <source>
        <dbReference type="ARBA" id="ARBA00006817"/>
    </source>
</evidence>
<feature type="domain" description="Activator of Hsp90 ATPase homologue 1/2-like C-terminal" evidence="2">
    <location>
        <begin position="15"/>
        <end position="131"/>
    </location>
</feature>
<dbReference type="CDD" id="cd07814">
    <property type="entry name" value="SRPBCC_CalC_Aha1-like"/>
    <property type="match status" value="1"/>
</dbReference>
<organism evidence="3 4">
    <name type="scientific">Mucilaginibacter calamicampi</name>
    <dbReference type="NCBI Taxonomy" id="1302352"/>
    <lineage>
        <taxon>Bacteria</taxon>
        <taxon>Pseudomonadati</taxon>
        <taxon>Bacteroidota</taxon>
        <taxon>Sphingobacteriia</taxon>
        <taxon>Sphingobacteriales</taxon>
        <taxon>Sphingobacteriaceae</taxon>
        <taxon>Mucilaginibacter</taxon>
    </lineage>
</organism>
<dbReference type="InterPro" id="IPR013538">
    <property type="entry name" value="ASHA1/2-like_C"/>
</dbReference>
<evidence type="ECO:0000259" key="2">
    <source>
        <dbReference type="Pfam" id="PF08327"/>
    </source>
</evidence>
<dbReference type="RefSeq" id="WP_377098614.1">
    <property type="nucleotide sequence ID" value="NZ_JBHTHU010000005.1"/>
</dbReference>